<feature type="domain" description="HTH crp-type" evidence="4">
    <location>
        <begin position="137"/>
        <end position="206"/>
    </location>
</feature>
<dbReference type="InterPro" id="IPR014710">
    <property type="entry name" value="RmlC-like_jellyroll"/>
</dbReference>
<organism evidence="5 6">
    <name type="scientific">Rhodovulum sulfidophilum</name>
    <name type="common">Rhodobacter sulfidophilus</name>
    <dbReference type="NCBI Taxonomy" id="35806"/>
    <lineage>
        <taxon>Bacteria</taxon>
        <taxon>Pseudomonadati</taxon>
        <taxon>Pseudomonadota</taxon>
        <taxon>Alphaproteobacteria</taxon>
        <taxon>Rhodobacterales</taxon>
        <taxon>Paracoccaceae</taxon>
        <taxon>Rhodovulum</taxon>
    </lineage>
</organism>
<name>A0A0D6B2Z2_RHOSU</name>
<dbReference type="CDD" id="cd00038">
    <property type="entry name" value="CAP_ED"/>
    <property type="match status" value="1"/>
</dbReference>
<dbReference type="Gene3D" id="1.10.10.10">
    <property type="entry name" value="Winged helix-like DNA-binding domain superfamily/Winged helix DNA-binding domain"/>
    <property type="match status" value="1"/>
</dbReference>
<dbReference type="SUPFAM" id="SSF51206">
    <property type="entry name" value="cAMP-binding domain-like"/>
    <property type="match status" value="1"/>
</dbReference>
<dbReference type="InterPro" id="IPR000595">
    <property type="entry name" value="cNMP-bd_dom"/>
</dbReference>
<dbReference type="InterPro" id="IPR012318">
    <property type="entry name" value="HTH_CRP"/>
</dbReference>
<dbReference type="KEGG" id="rsu:NHU_01904"/>
<sequence length="217" mass="23645">MQDAATCPHSAWIGELPGGLRRRFEPGMAIARPGDVDGYGDGKGPDRLFVLDEGLARICLNGAARALTIGYLRPGGAYVTHTRAWVEAVSPCTVISWPVGEMLALLTRQPALGLAAFREVGQLLHGALNLIEDLAFRPVESRFARFLLNERALQQSDLIRQIDSTESLAAALGTSRQTLSTLINRLIREGVLARPDRRHLRLLDIARLEAMVDLSSG</sequence>
<dbReference type="GO" id="GO:0003677">
    <property type="term" value="F:DNA binding"/>
    <property type="evidence" value="ECO:0007669"/>
    <property type="project" value="UniProtKB-KW"/>
</dbReference>
<dbReference type="Pfam" id="PF13545">
    <property type="entry name" value="HTH_Crp_2"/>
    <property type="match status" value="1"/>
</dbReference>
<dbReference type="GO" id="GO:0003700">
    <property type="term" value="F:DNA-binding transcription factor activity"/>
    <property type="evidence" value="ECO:0007669"/>
    <property type="project" value="TreeGrafter"/>
</dbReference>
<dbReference type="Gene3D" id="2.60.120.10">
    <property type="entry name" value="Jelly Rolls"/>
    <property type="match status" value="1"/>
</dbReference>
<dbReference type="PROSITE" id="PS51063">
    <property type="entry name" value="HTH_CRP_2"/>
    <property type="match status" value="1"/>
</dbReference>
<dbReference type="EMBL" id="AP014800">
    <property type="protein sequence ID" value="BAQ69059.1"/>
    <property type="molecule type" value="Genomic_DNA"/>
</dbReference>
<dbReference type="PANTHER" id="PTHR24567">
    <property type="entry name" value="CRP FAMILY TRANSCRIPTIONAL REGULATORY PROTEIN"/>
    <property type="match status" value="1"/>
</dbReference>
<dbReference type="SUPFAM" id="SSF46785">
    <property type="entry name" value="Winged helix' DNA-binding domain"/>
    <property type="match status" value="1"/>
</dbReference>
<dbReference type="GO" id="GO:0005829">
    <property type="term" value="C:cytosol"/>
    <property type="evidence" value="ECO:0007669"/>
    <property type="project" value="TreeGrafter"/>
</dbReference>
<evidence type="ECO:0000256" key="2">
    <source>
        <dbReference type="ARBA" id="ARBA00023125"/>
    </source>
</evidence>
<dbReference type="InterPro" id="IPR036390">
    <property type="entry name" value="WH_DNA-bd_sf"/>
</dbReference>
<evidence type="ECO:0000313" key="6">
    <source>
        <dbReference type="Proteomes" id="UP000064912"/>
    </source>
</evidence>
<gene>
    <name evidence="5" type="ORF">NHU_01904</name>
</gene>
<dbReference type="eggNOG" id="COG0664">
    <property type="taxonomic scope" value="Bacteria"/>
</dbReference>
<dbReference type="InterPro" id="IPR036388">
    <property type="entry name" value="WH-like_DNA-bd_sf"/>
</dbReference>
<dbReference type="InterPro" id="IPR018490">
    <property type="entry name" value="cNMP-bd_dom_sf"/>
</dbReference>
<evidence type="ECO:0000259" key="4">
    <source>
        <dbReference type="PROSITE" id="PS51063"/>
    </source>
</evidence>
<proteinExistence type="predicted"/>
<dbReference type="PANTHER" id="PTHR24567:SF26">
    <property type="entry name" value="REGULATORY PROTEIN YEIL"/>
    <property type="match status" value="1"/>
</dbReference>
<dbReference type="Proteomes" id="UP000064912">
    <property type="component" value="Chromosome"/>
</dbReference>
<dbReference type="AlphaFoldDB" id="A0A0D6B2Z2"/>
<reference evidence="5 6" key="1">
    <citation type="submission" date="2015-02" db="EMBL/GenBank/DDBJ databases">
        <title>Genome sequene of Rhodovulum sulfidophilum DSM 2351.</title>
        <authorList>
            <person name="Nagao N."/>
        </authorList>
    </citation>
    <scope>NUCLEOTIDE SEQUENCE [LARGE SCALE GENOMIC DNA]</scope>
    <source>
        <strain evidence="5 6">DSM 2351</strain>
    </source>
</reference>
<keyword evidence="3" id="KW-0804">Transcription</keyword>
<keyword evidence="1" id="KW-0805">Transcription regulation</keyword>
<protein>
    <submittedName>
        <fullName evidence="5">cAMP-binding protein</fullName>
    </submittedName>
</protein>
<evidence type="ECO:0000256" key="3">
    <source>
        <dbReference type="ARBA" id="ARBA00023163"/>
    </source>
</evidence>
<evidence type="ECO:0000256" key="1">
    <source>
        <dbReference type="ARBA" id="ARBA00023015"/>
    </source>
</evidence>
<dbReference type="PATRIC" id="fig|35806.4.peg.1962"/>
<dbReference type="CDD" id="cd00092">
    <property type="entry name" value="HTH_CRP"/>
    <property type="match status" value="1"/>
</dbReference>
<accession>A0A0D6B2Z2</accession>
<evidence type="ECO:0000313" key="5">
    <source>
        <dbReference type="EMBL" id="BAQ69059.1"/>
    </source>
</evidence>
<dbReference type="InterPro" id="IPR050397">
    <property type="entry name" value="Env_Response_Regulators"/>
</dbReference>
<dbReference type="SMART" id="SM00419">
    <property type="entry name" value="HTH_CRP"/>
    <property type="match status" value="1"/>
</dbReference>
<keyword evidence="2" id="KW-0238">DNA-binding</keyword>